<reference evidence="2 3" key="1">
    <citation type="submission" date="2021-06" db="EMBL/GenBank/DDBJ databases">
        <title>Caerostris darwini draft genome.</title>
        <authorList>
            <person name="Kono N."/>
            <person name="Arakawa K."/>
        </authorList>
    </citation>
    <scope>NUCLEOTIDE SEQUENCE [LARGE SCALE GENOMIC DNA]</scope>
</reference>
<name>A0AAV4T4A3_9ARAC</name>
<dbReference type="EMBL" id="BPLQ01009033">
    <property type="protein sequence ID" value="GIY41085.1"/>
    <property type="molecule type" value="Genomic_DNA"/>
</dbReference>
<feature type="transmembrane region" description="Helical" evidence="1">
    <location>
        <begin position="42"/>
        <end position="63"/>
    </location>
</feature>
<evidence type="ECO:0000313" key="3">
    <source>
        <dbReference type="Proteomes" id="UP001054837"/>
    </source>
</evidence>
<dbReference type="AlphaFoldDB" id="A0AAV4T4A3"/>
<sequence>MQIQSHQFAVQTVVQRFKAVSSSFFYPGSMQTFHFPSEVPNLVSFSSFFSQLAAFVGGSHVFVTKLKRYFVLLLNLVCREAYPVTLMYWHYLFTVAYKSLPAFISPLFLCH</sequence>
<keyword evidence="1" id="KW-0812">Transmembrane</keyword>
<organism evidence="2 3">
    <name type="scientific">Caerostris darwini</name>
    <dbReference type="NCBI Taxonomy" id="1538125"/>
    <lineage>
        <taxon>Eukaryota</taxon>
        <taxon>Metazoa</taxon>
        <taxon>Ecdysozoa</taxon>
        <taxon>Arthropoda</taxon>
        <taxon>Chelicerata</taxon>
        <taxon>Arachnida</taxon>
        <taxon>Araneae</taxon>
        <taxon>Araneomorphae</taxon>
        <taxon>Entelegynae</taxon>
        <taxon>Araneoidea</taxon>
        <taxon>Araneidae</taxon>
        <taxon>Caerostris</taxon>
    </lineage>
</organism>
<keyword evidence="1" id="KW-0472">Membrane</keyword>
<dbReference type="Proteomes" id="UP001054837">
    <property type="component" value="Unassembled WGS sequence"/>
</dbReference>
<feature type="transmembrane region" description="Helical" evidence="1">
    <location>
        <begin position="70"/>
        <end position="91"/>
    </location>
</feature>
<accession>A0AAV4T4A3</accession>
<proteinExistence type="predicted"/>
<protein>
    <submittedName>
        <fullName evidence="2">Uncharacterized protein</fullName>
    </submittedName>
</protein>
<keyword evidence="3" id="KW-1185">Reference proteome</keyword>
<keyword evidence="1" id="KW-1133">Transmembrane helix</keyword>
<gene>
    <name evidence="2" type="ORF">CDAR_225131</name>
</gene>
<evidence type="ECO:0000313" key="2">
    <source>
        <dbReference type="EMBL" id="GIY41085.1"/>
    </source>
</evidence>
<evidence type="ECO:0000256" key="1">
    <source>
        <dbReference type="SAM" id="Phobius"/>
    </source>
</evidence>
<comment type="caution">
    <text evidence="2">The sequence shown here is derived from an EMBL/GenBank/DDBJ whole genome shotgun (WGS) entry which is preliminary data.</text>
</comment>